<dbReference type="Pfam" id="PF13302">
    <property type="entry name" value="Acetyltransf_3"/>
    <property type="match status" value="1"/>
</dbReference>
<accession>A0A542DRM2</accession>
<evidence type="ECO:0000313" key="3">
    <source>
        <dbReference type="Proteomes" id="UP000320876"/>
    </source>
</evidence>
<dbReference type="GO" id="GO:0008999">
    <property type="term" value="F:protein-N-terminal-alanine acetyltransferase activity"/>
    <property type="evidence" value="ECO:0007669"/>
    <property type="project" value="TreeGrafter"/>
</dbReference>
<dbReference type="PROSITE" id="PS51186">
    <property type="entry name" value="GNAT"/>
    <property type="match status" value="1"/>
</dbReference>
<dbReference type="OrthoDB" id="2061990at2"/>
<comment type="caution">
    <text evidence="2">The sequence shown here is derived from an EMBL/GenBank/DDBJ whole genome shotgun (WGS) entry which is preliminary data.</text>
</comment>
<feature type="domain" description="N-acetyltransferase" evidence="1">
    <location>
        <begin position="18"/>
        <end position="180"/>
    </location>
</feature>
<dbReference type="Gene3D" id="3.40.630.30">
    <property type="match status" value="1"/>
</dbReference>
<dbReference type="GO" id="GO:0005737">
    <property type="term" value="C:cytoplasm"/>
    <property type="evidence" value="ECO:0007669"/>
    <property type="project" value="TreeGrafter"/>
</dbReference>
<protein>
    <submittedName>
        <fullName evidence="2">RimJ/RimL family protein N-acetyltransferase</fullName>
    </submittedName>
</protein>
<evidence type="ECO:0000313" key="2">
    <source>
        <dbReference type="EMBL" id="TQJ05624.1"/>
    </source>
</evidence>
<dbReference type="PANTHER" id="PTHR43441:SF10">
    <property type="entry name" value="ACETYLTRANSFERASE"/>
    <property type="match status" value="1"/>
</dbReference>
<dbReference type="InterPro" id="IPR000182">
    <property type="entry name" value="GNAT_dom"/>
</dbReference>
<dbReference type="GO" id="GO:1990189">
    <property type="term" value="F:protein N-terminal-serine acetyltransferase activity"/>
    <property type="evidence" value="ECO:0007669"/>
    <property type="project" value="TreeGrafter"/>
</dbReference>
<keyword evidence="3" id="KW-1185">Reference proteome</keyword>
<reference evidence="2 3" key="1">
    <citation type="submission" date="2019-06" db="EMBL/GenBank/DDBJ databases">
        <title>Sequencing the genomes of 1000 actinobacteria strains.</title>
        <authorList>
            <person name="Klenk H.-P."/>
        </authorList>
    </citation>
    <scope>NUCLEOTIDE SEQUENCE [LARGE SCALE GENOMIC DNA]</scope>
    <source>
        <strain evidence="2 3">DSM 45679</strain>
    </source>
</reference>
<name>A0A542DRM2_AMYCI</name>
<evidence type="ECO:0000259" key="1">
    <source>
        <dbReference type="PROSITE" id="PS51186"/>
    </source>
</evidence>
<dbReference type="AlphaFoldDB" id="A0A542DRM2"/>
<dbReference type="EMBL" id="VFML01000001">
    <property type="protein sequence ID" value="TQJ05624.1"/>
    <property type="molecule type" value="Genomic_DNA"/>
</dbReference>
<dbReference type="Proteomes" id="UP000320876">
    <property type="component" value="Unassembled WGS sequence"/>
</dbReference>
<dbReference type="InterPro" id="IPR051908">
    <property type="entry name" value="Ribosomal_N-acetyltransferase"/>
</dbReference>
<dbReference type="PANTHER" id="PTHR43441">
    <property type="entry name" value="RIBOSOMAL-PROTEIN-SERINE ACETYLTRANSFERASE"/>
    <property type="match status" value="1"/>
</dbReference>
<sequence>MTNSDLAWPSAAPAFGEVRLRALTSSDVSMVLDLSTDPYLPQIGSLPGNADREQALAYIERQHERLGTGAGYSFCIADRRTDAALGVIGLHLASLAAGRASAGYAVAPRGRGHGVAGRALTALTRFAWSVPGLHRVELYIEPWNLGSVRTAEFAGYEREGLLRSHQEIGGNRVDMLLYAATRSTD</sequence>
<keyword evidence="2" id="KW-0808">Transferase</keyword>
<proteinExistence type="predicted"/>
<dbReference type="RefSeq" id="WP_142001123.1">
    <property type="nucleotide sequence ID" value="NZ_VFML01000001.1"/>
</dbReference>
<dbReference type="SUPFAM" id="SSF55729">
    <property type="entry name" value="Acyl-CoA N-acyltransferases (Nat)"/>
    <property type="match status" value="1"/>
</dbReference>
<dbReference type="InterPro" id="IPR016181">
    <property type="entry name" value="Acyl_CoA_acyltransferase"/>
</dbReference>
<gene>
    <name evidence="2" type="ORF">FB471_5461</name>
</gene>
<organism evidence="2 3">
    <name type="scientific">Amycolatopsis cihanbeyliensis</name>
    <dbReference type="NCBI Taxonomy" id="1128664"/>
    <lineage>
        <taxon>Bacteria</taxon>
        <taxon>Bacillati</taxon>
        <taxon>Actinomycetota</taxon>
        <taxon>Actinomycetes</taxon>
        <taxon>Pseudonocardiales</taxon>
        <taxon>Pseudonocardiaceae</taxon>
        <taxon>Amycolatopsis</taxon>
    </lineage>
</organism>